<dbReference type="Gene3D" id="3.40.50.1000">
    <property type="entry name" value="HAD superfamily/HAD-like"/>
    <property type="match status" value="1"/>
</dbReference>
<dbReference type="GO" id="GO:0050308">
    <property type="term" value="F:sugar-phosphatase activity"/>
    <property type="evidence" value="ECO:0007669"/>
    <property type="project" value="UniProtKB-EC"/>
</dbReference>
<evidence type="ECO:0000313" key="1">
    <source>
        <dbReference type="EMBL" id="EAC5550429.1"/>
    </source>
</evidence>
<dbReference type="EMBL" id="AALAQH010000003">
    <property type="protein sequence ID" value="ECX6924416.1"/>
    <property type="molecule type" value="Genomic_DNA"/>
</dbReference>
<dbReference type="SFLD" id="SFLDG01144">
    <property type="entry name" value="C2.B.4:_PGP_Like"/>
    <property type="match status" value="1"/>
</dbReference>
<reference evidence="10 11" key="2">
    <citation type="submission" date="2018-06" db="EMBL/GenBank/DDBJ databases">
        <authorList>
            <consortium name="GenomeTrakr: Next Generation Sequencing Network for Food Pathogen Tracability"/>
        </authorList>
    </citation>
    <scope>NUCLEOTIDE SEQUENCE [LARGE SCALE GENOMIC DNA]</scope>
    <source>
        <strain evidence="2 11">CFSAN008042</strain>
        <strain evidence="3 15">CFSAN063727</strain>
        <strain evidence="1 10">FDA00007096</strain>
        <strain evidence="5 12">FLAG-51482A</strain>
        <strain evidence="4 14">LS1344</strain>
    </source>
</reference>
<evidence type="ECO:0000313" key="7">
    <source>
        <dbReference type="EMBL" id="NYA00906.1"/>
    </source>
</evidence>
<dbReference type="PROSITE" id="PS01228">
    <property type="entry name" value="COF_1"/>
    <property type="match status" value="1"/>
</dbReference>
<reference evidence="8 9" key="1">
    <citation type="journal article" date="2018" name="BMC Genomics">
        <title>Genes significantly associated with lineage II food isolates of Listeria monocytogenes.</title>
        <authorList>
            <person name="Pirone-Davies C."/>
            <person name="Chen Y."/>
            <person name="Pightling A."/>
            <person name="Ryan G."/>
            <person name="Wang Y."/>
            <person name="Yao K."/>
            <person name="Hoffmann M."/>
            <person name="Allard M.W."/>
        </authorList>
    </citation>
    <scope>NUCLEOTIDE SEQUENCE [LARGE SCALE GENOMIC DNA]</scope>
    <source>
        <strain evidence="8 9">PNUSAL000550</strain>
    </source>
</reference>
<dbReference type="EC" id="3.1.3.23" evidence="8"/>
<evidence type="ECO:0000313" key="5">
    <source>
        <dbReference type="EMBL" id="ECX6924416.1"/>
    </source>
</evidence>
<dbReference type="NCBIfam" id="TIGR01484">
    <property type="entry name" value="HAD-SF-IIB"/>
    <property type="match status" value="1"/>
</dbReference>
<dbReference type="Proteomes" id="UP000368512">
    <property type="component" value="Unassembled WGS sequence"/>
</dbReference>
<dbReference type="KEGG" id="lmok:CQ02_13775"/>
<gene>
    <name evidence="8" type="primary">yida_3</name>
    <name evidence="1" type="ORF">ARY78_08310</name>
    <name evidence="5" type="ORF">BCZ19_07025</name>
    <name evidence="3" type="ORF">CA369_00595</name>
    <name evidence="2" type="ORF">DQ70_05780</name>
    <name evidence="8" type="ORF">DYZ80_01219</name>
    <name evidence="4" type="ORF">E5F58_11130</name>
    <name evidence="6" type="ORF">F6515_01310</name>
    <name evidence="7" type="ORF">HZJ64_03590</name>
</gene>
<reference evidence="7 16" key="4">
    <citation type="submission" date="2020-06" db="EMBL/GenBank/DDBJ databases">
        <title>Two Listeria outbreaks in Switzerland in 2018 and 2020.</title>
        <authorList>
            <person name="Stevens M.J.A."/>
            <person name="Bloemberg G."/>
            <person name="Nusch-Inderbinnen M."/>
            <person name="Stephan R."/>
        </authorList>
    </citation>
    <scope>NUCLEOTIDE SEQUENCE [LARGE SCALE GENOMIC DNA]</scope>
    <source>
        <strain evidence="7 16">N18-0707</strain>
    </source>
</reference>
<dbReference type="EMBL" id="AABBZO010000001">
    <property type="protein sequence ID" value="EAG4460775.1"/>
    <property type="molecule type" value="Genomic_DNA"/>
</dbReference>
<evidence type="ECO:0000313" key="13">
    <source>
        <dbReference type="Proteomes" id="UP000489121"/>
    </source>
</evidence>
<dbReference type="Proteomes" id="UP000528151">
    <property type="component" value="Unassembled WGS sequence"/>
</dbReference>
<evidence type="ECO:0000313" key="12">
    <source>
        <dbReference type="Proteomes" id="UP000427828"/>
    </source>
</evidence>
<evidence type="ECO:0000313" key="6">
    <source>
        <dbReference type="EMBL" id="ECY9781623.1"/>
    </source>
</evidence>
<dbReference type="SFLD" id="SFLDG01140">
    <property type="entry name" value="C2.B:_Phosphomannomutase_and_P"/>
    <property type="match status" value="1"/>
</dbReference>
<evidence type="ECO:0000313" key="8">
    <source>
        <dbReference type="EMBL" id="RKA09575.1"/>
    </source>
</evidence>
<reference evidence="6 13" key="3">
    <citation type="submission" date="2019-09" db="EMBL/GenBank/DDBJ databases">
        <authorList>
            <consortium name="PulseNet: The National Subtyping Network for Foodborne Disease Surveillance"/>
            <person name="Tarr C.L."/>
            <person name="Trees E."/>
            <person name="Katz L.S."/>
            <person name="Carleton-Romer H.A."/>
            <person name="Stroika S."/>
            <person name="Kucerova Z."/>
            <person name="Roache K.F."/>
            <person name="Sabol A.L."/>
            <person name="Besser J."/>
            <person name="Gerner-Smidt P."/>
        </authorList>
    </citation>
    <scope>NUCLEOTIDE SEQUENCE [LARGE SCALE GENOMIC DNA]</scope>
    <source>
        <strain evidence="6 13">PNUSAL005692</strain>
    </source>
</reference>
<comment type="caution">
    <text evidence="5">The sequence shown here is derived from an EMBL/GenBank/DDBJ whole genome shotgun (WGS) entry which is preliminary data.</text>
</comment>
<dbReference type="EMBL" id="AAAJWF010000003">
    <property type="protein sequence ID" value="EAC7480186.1"/>
    <property type="molecule type" value="Genomic_DNA"/>
</dbReference>
<proteinExistence type="predicted"/>
<dbReference type="Proteomes" id="UP000489121">
    <property type="component" value="Unassembled WGS sequence"/>
</dbReference>
<sequence>MTTQAIILDIDGTLLNDDKKISPETKKALITAQQNGVKLILASGRPTTGMHVYAEQLEMEKHHGLLVSYNGAKVVDCATSEELFNQALTVEEGKAVLEHMKQFEVKVMIDKEDYMYTNDVYDCYVPYRGEVINIVQYESRGGNFKLCEKDDLAAFLDYRLNKILTAGDPAYMQENYQAMMAPFKDTLNCVFTADFYFEFTAQGIDKAKALDTVLTPMGIHAENVIAFGDGHNDITMVEYAGTGIAMQNAVPELKAAASSVTLSNNEDGIAHVLNSLIPS</sequence>
<dbReference type="GO" id="GO:0005829">
    <property type="term" value="C:cytosol"/>
    <property type="evidence" value="ECO:0007669"/>
    <property type="project" value="TreeGrafter"/>
</dbReference>
<dbReference type="KEGG" id="lmv:Y193_02095"/>
<dbReference type="PANTHER" id="PTHR10000">
    <property type="entry name" value="PHOSPHOSERINE PHOSPHATASE"/>
    <property type="match status" value="1"/>
</dbReference>
<dbReference type="InterPro" id="IPR006379">
    <property type="entry name" value="HAD-SF_hydro_IIB"/>
</dbReference>
<dbReference type="InterPro" id="IPR000150">
    <property type="entry name" value="Cof"/>
</dbReference>
<evidence type="ECO:0000313" key="11">
    <source>
        <dbReference type="Proteomes" id="UP000368512"/>
    </source>
</evidence>
<dbReference type="InterPro" id="IPR036412">
    <property type="entry name" value="HAD-like_sf"/>
</dbReference>
<dbReference type="CDD" id="cd07516">
    <property type="entry name" value="HAD_Pase"/>
    <property type="match status" value="1"/>
</dbReference>
<evidence type="ECO:0000313" key="4">
    <source>
        <dbReference type="EMBL" id="EAH4242538.1"/>
    </source>
</evidence>
<evidence type="ECO:0000313" key="15">
    <source>
        <dbReference type="Proteomes" id="UP000528151"/>
    </source>
</evidence>
<dbReference type="NCBIfam" id="TIGR00099">
    <property type="entry name" value="Cof-subfamily"/>
    <property type="match status" value="1"/>
</dbReference>
<protein>
    <submittedName>
        <fullName evidence="5">Cof-type HAD-IIB family hydrolase</fullName>
    </submittedName>
    <submittedName>
        <fullName evidence="8">Sugar phosphatase YidA</fullName>
        <ecNumber evidence="8">3.1.3.23</ecNumber>
    </submittedName>
</protein>
<dbReference type="EMBL" id="AAAIXK010000004">
    <property type="protein sequence ID" value="EAC5550429.1"/>
    <property type="molecule type" value="Genomic_DNA"/>
</dbReference>
<dbReference type="InterPro" id="IPR023214">
    <property type="entry name" value="HAD_sf"/>
</dbReference>
<dbReference type="SUPFAM" id="SSF56784">
    <property type="entry name" value="HAD-like"/>
    <property type="match status" value="1"/>
</dbReference>
<organism evidence="5 12">
    <name type="scientific">Listeria monocytogenes</name>
    <dbReference type="NCBI Taxonomy" id="1639"/>
    <lineage>
        <taxon>Bacteria</taxon>
        <taxon>Bacillati</taxon>
        <taxon>Bacillota</taxon>
        <taxon>Bacilli</taxon>
        <taxon>Bacillales</taxon>
        <taxon>Listeriaceae</taxon>
        <taxon>Listeria</taxon>
    </lineage>
</organism>
<evidence type="ECO:0000313" key="3">
    <source>
        <dbReference type="EMBL" id="EAG4460775.1"/>
    </source>
</evidence>
<dbReference type="SFLD" id="SFLDS00003">
    <property type="entry name" value="Haloacid_Dehalogenase"/>
    <property type="match status" value="1"/>
</dbReference>
<evidence type="ECO:0000313" key="14">
    <source>
        <dbReference type="Proteomes" id="UP000527632"/>
    </source>
</evidence>
<keyword evidence="5" id="KW-0378">Hydrolase</keyword>
<accession>A0A0B8RAH9</accession>
<dbReference type="EMBL" id="AALGDA010000002">
    <property type="protein sequence ID" value="ECY9781623.1"/>
    <property type="molecule type" value="Genomic_DNA"/>
</dbReference>
<evidence type="ECO:0000313" key="9">
    <source>
        <dbReference type="Proteomes" id="UP000272537"/>
    </source>
</evidence>
<dbReference type="Gene3D" id="3.30.1240.10">
    <property type="match status" value="1"/>
</dbReference>
<evidence type="ECO:0000313" key="16">
    <source>
        <dbReference type="Proteomes" id="UP000544530"/>
    </source>
</evidence>
<dbReference type="GO" id="GO:0000287">
    <property type="term" value="F:magnesium ion binding"/>
    <property type="evidence" value="ECO:0007669"/>
    <property type="project" value="TreeGrafter"/>
</dbReference>
<dbReference type="Proteomes" id="UP000544530">
    <property type="component" value="Unassembled WGS sequence"/>
</dbReference>
<dbReference type="Proteomes" id="UP000427828">
    <property type="component" value="Unassembled WGS sequence"/>
</dbReference>
<dbReference type="Pfam" id="PF08282">
    <property type="entry name" value="Hydrolase_3"/>
    <property type="match status" value="1"/>
</dbReference>
<dbReference type="Proteomes" id="UP000272537">
    <property type="component" value="Unassembled WGS sequence"/>
</dbReference>
<dbReference type="RefSeq" id="WP_003724999.1">
    <property type="nucleotide sequence ID" value="NC_021825.2"/>
</dbReference>
<dbReference type="EMBL" id="JACAVN010000002">
    <property type="protein sequence ID" value="NYA00906.1"/>
    <property type="molecule type" value="Genomic_DNA"/>
</dbReference>
<evidence type="ECO:0000313" key="2">
    <source>
        <dbReference type="EMBL" id="EAC7480186.1"/>
    </source>
</evidence>
<dbReference type="EMBL" id="AABGUK010000004">
    <property type="protein sequence ID" value="EAH4242538.1"/>
    <property type="molecule type" value="Genomic_DNA"/>
</dbReference>
<dbReference type="Proteomes" id="UP000365297">
    <property type="component" value="Unassembled WGS sequence"/>
</dbReference>
<dbReference type="Proteomes" id="UP000527632">
    <property type="component" value="Unassembled WGS sequence"/>
</dbReference>
<evidence type="ECO:0000313" key="10">
    <source>
        <dbReference type="Proteomes" id="UP000365297"/>
    </source>
</evidence>
<dbReference type="EMBL" id="QXLS01000002">
    <property type="protein sequence ID" value="RKA09575.1"/>
    <property type="molecule type" value="Genomic_DNA"/>
</dbReference>
<dbReference type="AlphaFoldDB" id="A0A0B8RAH9"/>
<dbReference type="PANTHER" id="PTHR10000:SF8">
    <property type="entry name" value="HAD SUPERFAMILY HYDROLASE-LIKE, TYPE 3"/>
    <property type="match status" value="1"/>
</dbReference>
<name>A0A0B8RAH9_LISMN</name>